<dbReference type="CTD" id="20233074"/>
<feature type="non-terminal residue" evidence="13">
    <location>
        <position position="1"/>
    </location>
</feature>
<accession>V3Z4V5</accession>
<name>V3Z4V5_LOTGI</name>
<dbReference type="InterPro" id="IPR026050">
    <property type="entry name" value="C1GALT1/C1GALT1_chp1"/>
</dbReference>
<keyword evidence="14" id="KW-1185">Reference proteome</keyword>
<proteinExistence type="inferred from homology"/>
<dbReference type="HOGENOM" id="CLU_035857_1_0_1"/>
<evidence type="ECO:0000256" key="3">
    <source>
        <dbReference type="ARBA" id="ARBA00006462"/>
    </source>
</evidence>
<dbReference type="GO" id="GO:0016263">
    <property type="term" value="F:glycoprotein-N-acetylgalactosamine 3-beta-galactosyltransferase activity"/>
    <property type="evidence" value="ECO:0007669"/>
    <property type="project" value="UniProtKB-EC"/>
</dbReference>
<evidence type="ECO:0000256" key="10">
    <source>
        <dbReference type="ARBA" id="ARBA00022989"/>
    </source>
</evidence>
<keyword evidence="11" id="KW-0472">Membrane</keyword>
<keyword evidence="9" id="KW-0735">Signal-anchor</keyword>
<gene>
    <name evidence="13" type="ORF">LOTGIDRAFT_130418</name>
</gene>
<dbReference type="UniPathway" id="UPA00378"/>
<dbReference type="KEGG" id="lgi:LOTGIDRAFT_130418"/>
<evidence type="ECO:0000256" key="5">
    <source>
        <dbReference type="ARBA" id="ARBA00022676"/>
    </source>
</evidence>
<dbReference type="InterPro" id="IPR003378">
    <property type="entry name" value="Fringe-like_glycosylTrfase"/>
</dbReference>
<evidence type="ECO:0000256" key="6">
    <source>
        <dbReference type="ARBA" id="ARBA00022679"/>
    </source>
</evidence>
<dbReference type="GO" id="GO:0000166">
    <property type="term" value="F:nucleotide binding"/>
    <property type="evidence" value="ECO:0007669"/>
    <property type="project" value="UniProtKB-KW"/>
</dbReference>
<evidence type="ECO:0000256" key="7">
    <source>
        <dbReference type="ARBA" id="ARBA00022692"/>
    </source>
</evidence>
<dbReference type="RefSeq" id="XP_009063468.1">
    <property type="nucleotide sequence ID" value="XM_009065220.1"/>
</dbReference>
<evidence type="ECO:0000256" key="4">
    <source>
        <dbReference type="ARBA" id="ARBA00012557"/>
    </source>
</evidence>
<dbReference type="PANTHER" id="PTHR23033">
    <property type="entry name" value="BETA1,3-GALACTOSYLTRANSFERASE"/>
    <property type="match status" value="1"/>
</dbReference>
<dbReference type="AlphaFoldDB" id="V3Z4V5"/>
<evidence type="ECO:0000313" key="13">
    <source>
        <dbReference type="EMBL" id="ESO85733.1"/>
    </source>
</evidence>
<evidence type="ECO:0000256" key="1">
    <source>
        <dbReference type="ARBA" id="ARBA00004606"/>
    </source>
</evidence>
<dbReference type="EC" id="2.4.1.122" evidence="4"/>
<protein>
    <recommendedName>
        <fullName evidence="4">N-acetylgalactosaminide beta-1,3-galactosyltransferase</fullName>
        <ecNumber evidence="4">2.4.1.122</ecNumber>
    </recommendedName>
</protein>
<evidence type="ECO:0000256" key="8">
    <source>
        <dbReference type="ARBA" id="ARBA00022741"/>
    </source>
</evidence>
<sequence length="253" mass="29494">SGKILCLIFTYPKNINKSLAVKNTWAKRCDKQLYFSNKTLPNIPTILLNITESRQLLGLKTRLALQYVYDHEIDEFEWFIKADDDAFFIMENLKNYLSAFNPNDKLYFGKKFSKFKGTTYYMSGGAGYVLSKASVKIIVEKCFDAVKFNFQHIEDMAVGACAEKYNFTAPNTTDSMGRERFHSLSPHVYLKKELKPKWLDAYSVNKLKWGYGNLSNETISFHYLSPEDMQLLEFYLYKLNTKQMDQRRNSSKP</sequence>
<dbReference type="EMBL" id="KB203251">
    <property type="protein sequence ID" value="ESO85733.1"/>
    <property type="molecule type" value="Genomic_DNA"/>
</dbReference>
<dbReference type="GO" id="GO:0016020">
    <property type="term" value="C:membrane"/>
    <property type="evidence" value="ECO:0007669"/>
    <property type="project" value="UniProtKB-SubCell"/>
</dbReference>
<evidence type="ECO:0000313" key="14">
    <source>
        <dbReference type="Proteomes" id="UP000030746"/>
    </source>
</evidence>
<dbReference type="Pfam" id="PF02434">
    <property type="entry name" value="Fringe"/>
    <property type="match status" value="1"/>
</dbReference>
<dbReference type="OMA" id="QCLMALN"/>
<comment type="similarity">
    <text evidence="3">Belongs to the glycosyltransferase 31 family. Beta3-Gal-T subfamily.</text>
</comment>
<evidence type="ECO:0000259" key="12">
    <source>
        <dbReference type="Pfam" id="PF02434"/>
    </source>
</evidence>
<dbReference type="OrthoDB" id="414175at2759"/>
<keyword evidence="7" id="KW-0812">Transmembrane</keyword>
<dbReference type="STRING" id="225164.V3Z4V5"/>
<keyword evidence="6" id="KW-0808">Transferase</keyword>
<keyword evidence="8" id="KW-0547">Nucleotide-binding</keyword>
<comment type="subcellular location">
    <subcellularLocation>
        <location evidence="1">Membrane</location>
        <topology evidence="1">Single-pass type II membrane protein</topology>
    </subcellularLocation>
</comment>
<dbReference type="Gene3D" id="3.90.550.50">
    <property type="match status" value="1"/>
</dbReference>
<feature type="domain" description="Fringe-like glycosyltransferase" evidence="12">
    <location>
        <begin position="21"/>
        <end position="189"/>
    </location>
</feature>
<evidence type="ECO:0000256" key="9">
    <source>
        <dbReference type="ARBA" id="ARBA00022968"/>
    </source>
</evidence>
<reference evidence="13 14" key="1">
    <citation type="journal article" date="2013" name="Nature">
        <title>Insights into bilaterian evolution from three spiralian genomes.</title>
        <authorList>
            <person name="Simakov O."/>
            <person name="Marletaz F."/>
            <person name="Cho S.J."/>
            <person name="Edsinger-Gonzales E."/>
            <person name="Havlak P."/>
            <person name="Hellsten U."/>
            <person name="Kuo D.H."/>
            <person name="Larsson T."/>
            <person name="Lv J."/>
            <person name="Arendt D."/>
            <person name="Savage R."/>
            <person name="Osoegawa K."/>
            <person name="de Jong P."/>
            <person name="Grimwood J."/>
            <person name="Chapman J.A."/>
            <person name="Shapiro H."/>
            <person name="Aerts A."/>
            <person name="Otillar R.P."/>
            <person name="Terry A.Y."/>
            <person name="Boore J.L."/>
            <person name="Grigoriev I.V."/>
            <person name="Lindberg D.R."/>
            <person name="Seaver E.C."/>
            <person name="Weisblat D.A."/>
            <person name="Putnam N.H."/>
            <person name="Rokhsar D.S."/>
        </authorList>
    </citation>
    <scope>NUCLEOTIDE SEQUENCE [LARGE SCALE GENOMIC DNA]</scope>
</reference>
<keyword evidence="10" id="KW-1133">Transmembrane helix</keyword>
<dbReference type="PANTHER" id="PTHR23033:SF14">
    <property type="entry name" value="GLYCOPROTEIN-N-ACETYLGALACTOSAMINE 3-BETA-GALACTOSYLTRANSFERASE 1-RELATED"/>
    <property type="match status" value="1"/>
</dbReference>
<evidence type="ECO:0000256" key="2">
    <source>
        <dbReference type="ARBA" id="ARBA00004922"/>
    </source>
</evidence>
<keyword evidence="5" id="KW-0328">Glycosyltransferase</keyword>
<dbReference type="GeneID" id="20233074"/>
<dbReference type="Proteomes" id="UP000030746">
    <property type="component" value="Unassembled WGS sequence"/>
</dbReference>
<organism evidence="13 14">
    <name type="scientific">Lottia gigantea</name>
    <name type="common">Giant owl limpet</name>
    <dbReference type="NCBI Taxonomy" id="225164"/>
    <lineage>
        <taxon>Eukaryota</taxon>
        <taxon>Metazoa</taxon>
        <taxon>Spiralia</taxon>
        <taxon>Lophotrochozoa</taxon>
        <taxon>Mollusca</taxon>
        <taxon>Gastropoda</taxon>
        <taxon>Patellogastropoda</taxon>
        <taxon>Lottioidea</taxon>
        <taxon>Lottiidae</taxon>
        <taxon>Lottia</taxon>
    </lineage>
</organism>
<evidence type="ECO:0000256" key="11">
    <source>
        <dbReference type="ARBA" id="ARBA00023136"/>
    </source>
</evidence>
<comment type="pathway">
    <text evidence="2">Protein modification; protein glycosylation.</text>
</comment>